<dbReference type="Gene3D" id="3.90.470.20">
    <property type="entry name" value="4'-phosphopantetheinyl transferase domain"/>
    <property type="match status" value="2"/>
</dbReference>
<dbReference type="SUPFAM" id="SSF56214">
    <property type="entry name" value="4'-phosphopantetheinyl transferase"/>
    <property type="match status" value="2"/>
</dbReference>
<dbReference type="Proteomes" id="UP001472074">
    <property type="component" value="Chromosome"/>
</dbReference>
<comment type="similarity">
    <text evidence="2">Belongs to the P-Pant transferase superfamily. Gsp/Sfp/HetI/AcpT family.</text>
</comment>
<sequence>MVEIYGVFLEYQLDKHKKMVENLKKYLSLQKLIKIQKLVKQEDQMRSIVGDILIRWLVCKKFKLLNRDLEFTTNEYGKPYILNKNIGVDYSISHSGSWVVLAVSPHQVGIDIEKVNNIDIKFAKQFFTYEEYQDLINVPSEERLDYFYVLWTLKESYVKAKGKGLSIPLDSFSIKINNKNIIKSPPSIYNFNKYQMPDNYKLAVCSIEKNFPSNIRIITLEELYFASRITLPKLFIEG</sequence>
<keyword evidence="3 9" id="KW-0808">Transferase</keyword>
<protein>
    <submittedName>
        <fullName evidence="9">4'-phosphopantetheinyl transferase superfamily protein</fullName>
    </submittedName>
</protein>
<reference evidence="9 10" key="1">
    <citation type="submission" date="2024-04" db="EMBL/GenBank/DDBJ databases">
        <title>Screening of coral probiotics and analysis of their probiotic properties.</title>
        <authorList>
            <person name="Wang S."/>
        </authorList>
    </citation>
    <scope>NUCLEOTIDE SEQUENCE [LARGE SCALE GENOMIC DNA]</scope>
    <source>
        <strain evidence="9 10">GXU-Z9</strain>
    </source>
</reference>
<name>A0ABZ2ZMV8_9BACI</name>
<evidence type="ECO:0000256" key="3">
    <source>
        <dbReference type="ARBA" id="ARBA00022679"/>
    </source>
</evidence>
<evidence type="ECO:0000256" key="1">
    <source>
        <dbReference type="ARBA" id="ARBA00001946"/>
    </source>
</evidence>
<evidence type="ECO:0000256" key="5">
    <source>
        <dbReference type="ARBA" id="ARBA00022842"/>
    </source>
</evidence>
<evidence type="ECO:0000256" key="2">
    <source>
        <dbReference type="ARBA" id="ARBA00010990"/>
    </source>
</evidence>
<dbReference type="RefSeq" id="WP_342026016.1">
    <property type="nucleotide sequence ID" value="NZ_CP151651.1"/>
</dbReference>
<dbReference type="InterPro" id="IPR050559">
    <property type="entry name" value="P-Pant_transferase_sf"/>
</dbReference>
<organism evidence="9 10">
    <name type="scientific">Cytobacillus pseudoceanisediminis</name>
    <dbReference type="NCBI Taxonomy" id="3051614"/>
    <lineage>
        <taxon>Bacteria</taxon>
        <taxon>Bacillati</taxon>
        <taxon>Bacillota</taxon>
        <taxon>Bacilli</taxon>
        <taxon>Bacillales</taxon>
        <taxon>Bacillaceae</taxon>
        <taxon>Cytobacillus</taxon>
    </lineage>
</organism>
<evidence type="ECO:0000256" key="4">
    <source>
        <dbReference type="ARBA" id="ARBA00022723"/>
    </source>
</evidence>
<feature type="domain" description="4'-phosphopantetheinyl transferase N-terminal" evidence="8">
    <location>
        <begin position="25"/>
        <end position="105"/>
    </location>
</feature>
<evidence type="ECO:0000313" key="9">
    <source>
        <dbReference type="EMBL" id="WZP09053.1"/>
    </source>
</evidence>
<keyword evidence="10" id="KW-1185">Reference proteome</keyword>
<dbReference type="InterPro" id="IPR037143">
    <property type="entry name" value="4-PPantetheinyl_Trfase_dom_sf"/>
</dbReference>
<dbReference type="PANTHER" id="PTHR12215:SF10">
    <property type="entry name" value="L-AMINOADIPATE-SEMIALDEHYDE DEHYDROGENASE-PHOSPHOPANTETHEINYL TRANSFERASE"/>
    <property type="match status" value="1"/>
</dbReference>
<dbReference type="EMBL" id="CP151651">
    <property type="protein sequence ID" value="WZP09053.1"/>
    <property type="molecule type" value="Genomic_DNA"/>
</dbReference>
<dbReference type="Pfam" id="PF01648">
    <property type="entry name" value="ACPS"/>
    <property type="match status" value="1"/>
</dbReference>
<dbReference type="Pfam" id="PF22624">
    <property type="entry name" value="AASDHPPT_N"/>
    <property type="match status" value="1"/>
</dbReference>
<dbReference type="GO" id="GO:0016740">
    <property type="term" value="F:transferase activity"/>
    <property type="evidence" value="ECO:0007669"/>
    <property type="project" value="UniProtKB-KW"/>
</dbReference>
<dbReference type="NCBIfam" id="TIGR00556">
    <property type="entry name" value="pantethn_trn"/>
    <property type="match status" value="1"/>
</dbReference>
<accession>A0ABZ2ZMV8</accession>
<evidence type="ECO:0000313" key="10">
    <source>
        <dbReference type="Proteomes" id="UP001472074"/>
    </source>
</evidence>
<keyword evidence="6" id="KW-0045">Antibiotic biosynthesis</keyword>
<dbReference type="InterPro" id="IPR004568">
    <property type="entry name" value="Ppantetheine-prot_Trfase_dom"/>
</dbReference>
<evidence type="ECO:0000256" key="6">
    <source>
        <dbReference type="ARBA" id="ARBA00023194"/>
    </source>
</evidence>
<proteinExistence type="inferred from homology"/>
<comment type="cofactor">
    <cofactor evidence="1">
        <name>Mg(2+)</name>
        <dbReference type="ChEBI" id="CHEBI:18420"/>
    </cofactor>
</comment>
<evidence type="ECO:0000259" key="7">
    <source>
        <dbReference type="Pfam" id="PF01648"/>
    </source>
</evidence>
<dbReference type="InterPro" id="IPR008278">
    <property type="entry name" value="4-PPantetheinyl_Trfase_dom"/>
</dbReference>
<keyword evidence="4" id="KW-0479">Metal-binding</keyword>
<dbReference type="PANTHER" id="PTHR12215">
    <property type="entry name" value="PHOSPHOPANTETHEINE TRANSFERASE"/>
    <property type="match status" value="1"/>
</dbReference>
<keyword evidence="5" id="KW-0460">Magnesium</keyword>
<gene>
    <name evidence="9" type="ORF">AADC60_07995</name>
</gene>
<dbReference type="InterPro" id="IPR055066">
    <property type="entry name" value="AASDHPPT_N"/>
</dbReference>
<feature type="domain" description="4'-phosphopantetheinyl transferase" evidence="7">
    <location>
        <begin position="107"/>
        <end position="182"/>
    </location>
</feature>
<evidence type="ECO:0000259" key="8">
    <source>
        <dbReference type="Pfam" id="PF22624"/>
    </source>
</evidence>